<dbReference type="GO" id="GO:0006508">
    <property type="term" value="P:proteolysis"/>
    <property type="evidence" value="ECO:0007669"/>
    <property type="project" value="UniProtKB-KW"/>
</dbReference>
<feature type="active site" description="Proton donor/acceptor" evidence="9">
    <location>
        <position position="199"/>
    </location>
</feature>
<protein>
    <recommendedName>
        <fullName evidence="9 10">D-alanyl-D-alanine dipeptidase</fullName>
        <shortName evidence="9 10">D-Ala-D-Ala dipeptidase</shortName>
        <ecNumber evidence="9 10">3.4.13.22</ecNumber>
    </recommendedName>
</protein>
<dbReference type="Proteomes" id="UP000676649">
    <property type="component" value="Chromosome"/>
</dbReference>
<dbReference type="GO" id="GO:0160237">
    <property type="term" value="F:D-Ala-D-Ala dipeptidase activity"/>
    <property type="evidence" value="ECO:0007669"/>
    <property type="project" value="UniProtKB-EC"/>
</dbReference>
<feature type="binding site" evidence="9">
    <location>
        <position position="202"/>
    </location>
    <ligand>
        <name>Zn(2+)</name>
        <dbReference type="ChEBI" id="CHEBI:29105"/>
        <note>catalytic</note>
    </ligand>
</feature>
<dbReference type="RefSeq" id="WP_215583321.1">
    <property type="nucleotide sequence ID" value="NZ_CP073754.1"/>
</dbReference>
<dbReference type="PANTHER" id="PTHR43126">
    <property type="entry name" value="D-ALANYL-D-ALANINE DIPEPTIDASE"/>
    <property type="match status" value="1"/>
</dbReference>
<dbReference type="GO" id="GO:0008270">
    <property type="term" value="F:zinc ion binding"/>
    <property type="evidence" value="ECO:0007669"/>
    <property type="project" value="UniProtKB-UniRule"/>
</dbReference>
<keyword evidence="8 10" id="KW-0961">Cell wall biogenesis/degradation</keyword>
<dbReference type="GO" id="GO:0071555">
    <property type="term" value="P:cell wall organization"/>
    <property type="evidence" value="ECO:0007669"/>
    <property type="project" value="UniProtKB-KW"/>
</dbReference>
<comment type="catalytic activity">
    <reaction evidence="1 9 10">
        <text>D-alanyl-D-alanine + H2O = 2 D-alanine</text>
        <dbReference type="Rhea" id="RHEA:20661"/>
        <dbReference type="ChEBI" id="CHEBI:15377"/>
        <dbReference type="ChEBI" id="CHEBI:57416"/>
        <dbReference type="ChEBI" id="CHEBI:57822"/>
        <dbReference type="EC" id="3.4.13.22"/>
    </reaction>
</comment>
<feature type="site" description="Transition state stabilizer" evidence="9">
    <location>
        <position position="79"/>
    </location>
</feature>
<dbReference type="KEGG" id="mpad:KEF85_03395"/>
<feature type="binding site" evidence="9">
    <location>
        <position position="128"/>
    </location>
    <ligand>
        <name>Zn(2+)</name>
        <dbReference type="ChEBI" id="CHEBI:29105"/>
        <note>catalytic</note>
    </ligand>
</feature>
<dbReference type="CDD" id="cd14843">
    <property type="entry name" value="D-Ala-D-Ala_dipeptidase_like"/>
    <property type="match status" value="1"/>
</dbReference>
<keyword evidence="7 9" id="KW-0482">Metalloprotease</keyword>
<evidence type="ECO:0000256" key="9">
    <source>
        <dbReference type="HAMAP-Rule" id="MF_01924"/>
    </source>
</evidence>
<evidence type="ECO:0000256" key="7">
    <source>
        <dbReference type="ARBA" id="ARBA00023049"/>
    </source>
</evidence>
<keyword evidence="5 9" id="KW-0862">Zinc</keyword>
<dbReference type="PIRSF" id="PIRSF026671">
    <property type="entry name" value="AA_dipeptidase"/>
    <property type="match status" value="1"/>
</dbReference>
<evidence type="ECO:0000256" key="8">
    <source>
        <dbReference type="ARBA" id="ARBA00023316"/>
    </source>
</evidence>
<gene>
    <name evidence="9" type="primary">ddpX</name>
    <name evidence="11" type="ORF">KEF85_03395</name>
</gene>
<dbReference type="Gene3D" id="3.30.1380.10">
    <property type="match status" value="1"/>
</dbReference>
<accession>A0A975RAN7</accession>
<sequence length="228" mass="25984">MTAATDDWRKVPIVDNGEALVDVRHYAPDKISSGATYFAWQIPGSLAECYVRDSVARRLARAAQQLPNDLRLYVFDGWRPVTVQRYLFDQYQAELHAKHPDWPAAELLAQTQIFVSFPNTEPSCPSPHLTGGAVDLTLIDTEGRLLDMGSAFDEFSFRSHTDYFSRLPKLSRQEHLQRDNRQLLLDVLGAQGLSNYPEEWWHFDYGNQFWASRCGQVAVYGVVEFVGL</sequence>
<dbReference type="InterPro" id="IPR009045">
    <property type="entry name" value="Zn_M74/Hedgehog-like"/>
</dbReference>
<keyword evidence="12" id="KW-1185">Reference proteome</keyword>
<reference evidence="11" key="1">
    <citation type="submission" date="2021-04" db="EMBL/GenBank/DDBJ databases">
        <title>Draft genome sequence data of methanotrophic Methylovulum sp. strain S1L and Methylomonas sp. strain S2AM isolated from boreal lake water columns.</title>
        <authorList>
            <person name="Rissanen A.J."/>
            <person name="Mangayil R."/>
            <person name="Svenning M.M."/>
            <person name="Khanongnuch R."/>
        </authorList>
    </citation>
    <scope>NUCLEOTIDE SEQUENCE</scope>
    <source>
        <strain evidence="11">S2AM</strain>
    </source>
</reference>
<evidence type="ECO:0000256" key="1">
    <source>
        <dbReference type="ARBA" id="ARBA00001362"/>
    </source>
</evidence>
<organism evidence="11 12">
    <name type="scientific">Methylomonas paludis</name>
    <dbReference type="NCBI Taxonomy" id="1173101"/>
    <lineage>
        <taxon>Bacteria</taxon>
        <taxon>Pseudomonadati</taxon>
        <taxon>Pseudomonadota</taxon>
        <taxon>Gammaproteobacteria</taxon>
        <taxon>Methylococcales</taxon>
        <taxon>Methylococcaceae</taxon>
        <taxon>Methylomonas</taxon>
    </lineage>
</organism>
<dbReference type="EMBL" id="CP073754">
    <property type="protein sequence ID" value="QWF71538.1"/>
    <property type="molecule type" value="Genomic_DNA"/>
</dbReference>
<evidence type="ECO:0000313" key="11">
    <source>
        <dbReference type="EMBL" id="QWF71538.1"/>
    </source>
</evidence>
<keyword evidence="6 9" id="KW-0224">Dipeptidase</keyword>
<comment type="cofactor">
    <cofactor evidence="9">
        <name>Zn(2+)</name>
        <dbReference type="ChEBI" id="CHEBI:29105"/>
    </cofactor>
    <text evidence="9">Binds 1 zinc ion per subunit.</text>
</comment>
<keyword evidence="2 9" id="KW-0645">Protease</keyword>
<dbReference type="GO" id="GO:0008237">
    <property type="term" value="F:metallopeptidase activity"/>
    <property type="evidence" value="ECO:0007669"/>
    <property type="project" value="UniProtKB-KW"/>
</dbReference>
<evidence type="ECO:0000256" key="2">
    <source>
        <dbReference type="ARBA" id="ARBA00022670"/>
    </source>
</evidence>
<comment type="function">
    <text evidence="9 10">Catalyzes hydrolysis of the D-alanyl-D-alanine dipeptide.</text>
</comment>
<evidence type="ECO:0000256" key="3">
    <source>
        <dbReference type="ARBA" id="ARBA00022723"/>
    </source>
</evidence>
<dbReference type="InterPro" id="IPR000755">
    <property type="entry name" value="A_A_dipeptidase"/>
</dbReference>
<evidence type="ECO:0000256" key="10">
    <source>
        <dbReference type="PIRNR" id="PIRNR026671"/>
    </source>
</evidence>
<dbReference type="SUPFAM" id="SSF55166">
    <property type="entry name" value="Hedgehog/DD-peptidase"/>
    <property type="match status" value="1"/>
</dbReference>
<comment type="similarity">
    <text evidence="9 10">Belongs to the peptidase M15D family.</text>
</comment>
<evidence type="ECO:0000313" key="12">
    <source>
        <dbReference type="Proteomes" id="UP000676649"/>
    </source>
</evidence>
<dbReference type="HAMAP" id="MF_01924">
    <property type="entry name" value="A_A_dipeptidase"/>
    <property type="match status" value="1"/>
</dbReference>
<keyword evidence="4 9" id="KW-0378">Hydrolase</keyword>
<feature type="binding site" evidence="9">
    <location>
        <position position="135"/>
    </location>
    <ligand>
        <name>Zn(2+)</name>
        <dbReference type="ChEBI" id="CHEBI:29105"/>
        <note>catalytic</note>
    </ligand>
</feature>
<name>A0A975RAN7_9GAMM</name>
<evidence type="ECO:0000256" key="4">
    <source>
        <dbReference type="ARBA" id="ARBA00022801"/>
    </source>
</evidence>
<evidence type="ECO:0000256" key="6">
    <source>
        <dbReference type="ARBA" id="ARBA00022997"/>
    </source>
</evidence>
<keyword evidence="3 9" id="KW-0479">Metal-binding</keyword>
<dbReference type="Pfam" id="PF01427">
    <property type="entry name" value="Peptidase_M15"/>
    <property type="match status" value="1"/>
</dbReference>
<dbReference type="EC" id="3.4.13.22" evidence="9 10"/>
<proteinExistence type="inferred from homology"/>
<dbReference type="AlphaFoldDB" id="A0A975RAN7"/>
<evidence type="ECO:0000256" key="5">
    <source>
        <dbReference type="ARBA" id="ARBA00022833"/>
    </source>
</evidence>